<accession>A0A9D1M6F3</accession>
<proteinExistence type="predicted"/>
<dbReference type="PROSITE" id="PS51257">
    <property type="entry name" value="PROKAR_LIPOPROTEIN"/>
    <property type="match status" value="1"/>
</dbReference>
<name>A0A9D1M6F3_9BACT</name>
<reference evidence="2" key="2">
    <citation type="journal article" date="2021" name="PeerJ">
        <title>Extensive microbial diversity within the chicken gut microbiome revealed by metagenomics and culture.</title>
        <authorList>
            <person name="Gilroy R."/>
            <person name="Ravi A."/>
            <person name="Getino M."/>
            <person name="Pursley I."/>
            <person name="Horton D.L."/>
            <person name="Alikhan N.F."/>
            <person name="Baker D."/>
            <person name="Gharbi K."/>
            <person name="Hall N."/>
            <person name="Watson M."/>
            <person name="Adriaenssens E.M."/>
            <person name="Foster-Nyarko E."/>
            <person name="Jarju S."/>
            <person name="Secka A."/>
            <person name="Antonio M."/>
            <person name="Oren A."/>
            <person name="Chaudhuri R.R."/>
            <person name="La Ragione R."/>
            <person name="Hildebrand F."/>
            <person name="Pallen M.J."/>
        </authorList>
    </citation>
    <scope>NUCLEOTIDE SEQUENCE</scope>
    <source>
        <strain evidence="2">CHK158-818</strain>
    </source>
</reference>
<dbReference type="Gene3D" id="2.40.128.640">
    <property type="match status" value="1"/>
</dbReference>
<gene>
    <name evidence="2" type="ORF">IAB03_02470</name>
</gene>
<dbReference type="Pfam" id="PF14289">
    <property type="entry name" value="DUF4369"/>
    <property type="match status" value="1"/>
</dbReference>
<dbReference type="Proteomes" id="UP000824112">
    <property type="component" value="Unassembled WGS sequence"/>
</dbReference>
<dbReference type="InterPro" id="IPR025380">
    <property type="entry name" value="DUF4369"/>
</dbReference>
<evidence type="ECO:0000313" key="2">
    <source>
        <dbReference type="EMBL" id="HIU54655.1"/>
    </source>
</evidence>
<dbReference type="AlphaFoldDB" id="A0A9D1M6F3"/>
<organism evidence="2 3">
    <name type="scientific">Candidatus Gallibacteroides avistercoris</name>
    <dbReference type="NCBI Taxonomy" id="2840833"/>
    <lineage>
        <taxon>Bacteria</taxon>
        <taxon>Pseudomonadati</taxon>
        <taxon>Bacteroidota</taxon>
        <taxon>Bacteroidia</taxon>
        <taxon>Bacteroidales</taxon>
        <taxon>Bacteroidaceae</taxon>
        <taxon>Bacteroidaceae incertae sedis</taxon>
        <taxon>Candidatus Gallibacteroides</taxon>
    </lineage>
</organism>
<dbReference type="InterPro" id="IPR007298">
    <property type="entry name" value="Cu-R_lipoprotein_NlpE"/>
</dbReference>
<feature type="domain" description="DUF4369" evidence="1">
    <location>
        <begin position="26"/>
        <end position="118"/>
    </location>
</feature>
<reference evidence="2" key="1">
    <citation type="submission" date="2020-10" db="EMBL/GenBank/DDBJ databases">
        <authorList>
            <person name="Gilroy R."/>
        </authorList>
    </citation>
    <scope>NUCLEOTIDE SEQUENCE</scope>
    <source>
        <strain evidence="2">CHK158-818</strain>
    </source>
</reference>
<dbReference type="EMBL" id="DVNA01000055">
    <property type="protein sequence ID" value="HIU54655.1"/>
    <property type="molecule type" value="Genomic_DNA"/>
</dbReference>
<comment type="caution">
    <text evidence="2">The sequence shown here is derived from an EMBL/GenBank/DDBJ whole genome shotgun (WGS) entry which is preliminary data.</text>
</comment>
<evidence type="ECO:0000259" key="1">
    <source>
        <dbReference type="Pfam" id="PF14289"/>
    </source>
</evidence>
<protein>
    <submittedName>
        <fullName evidence="2">Copper resistance protein NlpE N-terminal domain-containing protein</fullName>
    </submittedName>
</protein>
<dbReference type="Pfam" id="PF04170">
    <property type="entry name" value="NlpE"/>
    <property type="match status" value="1"/>
</dbReference>
<sequence length="344" mass="39367">MLKAYVFAVIALWAVSCTSISKKEGFVITGTVEGLEQGLVKVMDEDQNIIDSTSFNQGSFVVKGRVDQPRFVYIFVNDNKGDNYIFSKFLVENKDIKMQVDALERKATFLGAALHEEYMDYVRYLLSIPEQKIVQGLYNDLYVASANGEMEQRERVQQELSKMRNSVISILMRYKQDAGRSHAAAALVYDQTSIHGVDEKRFAISKFDSNFTDSYYLNKLRREVDAGGKQIDDSHHAENSLDYWGTYKGTIPAADCPGINVTLDIRKDKTFSLVYDYIDRDSRFESDGIFQVRGNFLITIGEKNDSTFYKIEENRLRILDGDRQVIKGEIGDRFILRKENTDVE</sequence>
<evidence type="ECO:0000313" key="3">
    <source>
        <dbReference type="Proteomes" id="UP000824112"/>
    </source>
</evidence>